<dbReference type="SUPFAM" id="SSF48452">
    <property type="entry name" value="TPR-like"/>
    <property type="match status" value="1"/>
</dbReference>
<dbReference type="InterPro" id="IPR011990">
    <property type="entry name" value="TPR-like_helical_dom_sf"/>
</dbReference>
<dbReference type="Pfam" id="PF13174">
    <property type="entry name" value="TPR_6"/>
    <property type="match status" value="1"/>
</dbReference>
<name>A0A6S6TIB2_9BACT</name>
<dbReference type="Gene3D" id="1.25.40.10">
    <property type="entry name" value="Tetratricopeptide repeat domain"/>
    <property type="match status" value="1"/>
</dbReference>
<dbReference type="EMBL" id="CACVAQ010000257">
    <property type="protein sequence ID" value="CAA6817937.1"/>
    <property type="molecule type" value="Genomic_DNA"/>
</dbReference>
<sequence>MKKIYITLLLSAIFVGLTKAQNTLPWKKRLKMAQDFQKEGDYYQAAVYYEGVYAEKKDKPEFTYKAGNCYYALRDYANAVKALGPVKDDNENYNKPGYKYASALKQTGQPERAKVAFNKFIKNYSTDNDDYQALKEACENEIKGCDFALNEKTHTNEAIKIELLDAKINSNKTEFAPIPFDDNVIYFSSLVGGTAKIYRSQRSGDNWSRPQVPQIFEGKMAKPHFGNGSFTEDNQHFYFTQCDLPDKKPSCAIYMMSKISDDEWSDPVLLPNYINEEGANTTHPYVVTTDDKEILYFVSDREGGRGGLDIWFTTRAVGSSSNNFTLPKNLGRNINTTGDEITPHYDKAEGILYFSSEGRVSAGGLDIFKSKGEKLQWEVAQNLGFPLNSAADDLYYTVSEAHGGGYFVSNRLASNKSATTDDDVFYFGENKIVVTISGMVTDAAFPDAGSLSEVNIKLFNEDELVEERMLSIAEYRFKLAPKKQYTIEISKEGYNVASFDVNTSDFVHSEDVIKDIALEIPSDEPEIIDWLAVKARIVPPEYNSRDNPYSFPQEPIDPITGEAYEGPYLEIYNEIKEDVADLSDESKLYYDGPDGELLPFMGEVIGNVDPPEEEEPVIDPRDNVYPDNDVAPEGTVYIIQVAAVRRYKSYKYEDLESIGNLAFEDIDGDIRRVLVVPEELTEDGLEGFKSKGDALNTLTYIMNNTRFENAFVIKVVNGERVGDGFRGWDEPEDGTSEVPNEGESVNEEYEGF</sequence>
<reference evidence="2" key="1">
    <citation type="submission" date="2020-01" db="EMBL/GenBank/DDBJ databases">
        <authorList>
            <person name="Meier V. D."/>
            <person name="Meier V D."/>
        </authorList>
    </citation>
    <scope>NUCLEOTIDE SEQUENCE</scope>
    <source>
        <strain evidence="2">HLG_WM_MAG_10</strain>
    </source>
</reference>
<protein>
    <submittedName>
        <fullName evidence="2">Outer membrane lipoprotein omp16</fullName>
    </submittedName>
</protein>
<proteinExistence type="predicted"/>
<feature type="region of interest" description="Disordered" evidence="1">
    <location>
        <begin position="725"/>
        <end position="752"/>
    </location>
</feature>
<evidence type="ECO:0000313" key="2">
    <source>
        <dbReference type="EMBL" id="CAA6817937.1"/>
    </source>
</evidence>
<dbReference type="InterPro" id="IPR019734">
    <property type="entry name" value="TPR_rpt"/>
</dbReference>
<dbReference type="AlphaFoldDB" id="A0A6S6TIB2"/>
<gene>
    <name evidence="2" type="ORF">HELGO_WM17334</name>
</gene>
<evidence type="ECO:0000256" key="1">
    <source>
        <dbReference type="SAM" id="MobiDB-lite"/>
    </source>
</evidence>
<keyword evidence="2" id="KW-0449">Lipoprotein</keyword>
<organism evidence="2">
    <name type="scientific">uncultured Aureispira sp</name>
    <dbReference type="NCBI Taxonomy" id="1331704"/>
    <lineage>
        <taxon>Bacteria</taxon>
        <taxon>Pseudomonadati</taxon>
        <taxon>Bacteroidota</taxon>
        <taxon>Saprospiria</taxon>
        <taxon>Saprospirales</taxon>
        <taxon>Saprospiraceae</taxon>
        <taxon>Aureispira</taxon>
        <taxon>environmental samples</taxon>
    </lineage>
</organism>
<accession>A0A6S6TIB2</accession>